<dbReference type="AlphaFoldDB" id="A0A6A3WBF3"/>
<evidence type="ECO:0000313" key="1">
    <source>
        <dbReference type="EMBL" id="KAE9072019.1"/>
    </source>
</evidence>
<protein>
    <submittedName>
        <fullName evidence="2">Uncharacterized protein</fullName>
    </submittedName>
</protein>
<sequence>MADKDFIDFSPKLRPSISQRAFSTVGKVFRSPGGPPQSRFILLAHRLTVFALAILYVEISLNSFSTAVTILLGSVSHNLPIETHTSSLINAYAGTTTIQESPLVQQVLQGSTSPRNDSLFLLSETTQSSTGCLDAWMY</sequence>
<evidence type="ECO:0000313" key="2">
    <source>
        <dbReference type="EMBL" id="KAE9179723.1"/>
    </source>
</evidence>
<organism evidence="2 3">
    <name type="scientific">Phytophthora fragariae</name>
    <dbReference type="NCBI Taxonomy" id="53985"/>
    <lineage>
        <taxon>Eukaryota</taxon>
        <taxon>Sar</taxon>
        <taxon>Stramenopiles</taxon>
        <taxon>Oomycota</taxon>
        <taxon>Peronosporomycetes</taxon>
        <taxon>Peronosporales</taxon>
        <taxon>Peronosporaceae</taxon>
        <taxon>Phytophthora</taxon>
    </lineage>
</organism>
<dbReference type="EMBL" id="QXGD01003203">
    <property type="protein sequence ID" value="KAE9179723.1"/>
    <property type="molecule type" value="Genomic_DNA"/>
</dbReference>
<dbReference type="Proteomes" id="UP000440367">
    <property type="component" value="Unassembled WGS sequence"/>
</dbReference>
<dbReference type="EMBL" id="QXFZ01003002">
    <property type="protein sequence ID" value="KAE9072019.1"/>
    <property type="molecule type" value="Genomic_DNA"/>
</dbReference>
<accession>A0A6A3WBF3</accession>
<proteinExistence type="predicted"/>
<evidence type="ECO:0000313" key="4">
    <source>
        <dbReference type="Proteomes" id="UP000441208"/>
    </source>
</evidence>
<gene>
    <name evidence="2" type="ORF">PF002_g27738</name>
    <name evidence="1" type="ORF">PF007_g26332</name>
</gene>
<reference evidence="3 4" key="1">
    <citation type="submission" date="2018-08" db="EMBL/GenBank/DDBJ databases">
        <title>Genomic investigation of the strawberry pathogen Phytophthora fragariae indicates pathogenicity is determined by transcriptional variation in three key races.</title>
        <authorList>
            <person name="Adams T.M."/>
            <person name="Armitage A.D."/>
            <person name="Sobczyk M.K."/>
            <person name="Bates H.J."/>
            <person name="Dunwell J.M."/>
            <person name="Nellist C.F."/>
            <person name="Harrison R.J."/>
        </authorList>
    </citation>
    <scope>NUCLEOTIDE SEQUENCE [LARGE SCALE GENOMIC DNA]</scope>
    <source>
        <strain evidence="2 3">BC-1</strain>
        <strain evidence="1 4">NOV-71</strain>
    </source>
</reference>
<evidence type="ECO:0000313" key="3">
    <source>
        <dbReference type="Proteomes" id="UP000440367"/>
    </source>
</evidence>
<name>A0A6A3WBF3_9STRA</name>
<dbReference type="Proteomes" id="UP000441208">
    <property type="component" value="Unassembled WGS sequence"/>
</dbReference>
<comment type="caution">
    <text evidence="2">The sequence shown here is derived from an EMBL/GenBank/DDBJ whole genome shotgun (WGS) entry which is preliminary data.</text>
</comment>